<dbReference type="AlphaFoldDB" id="A0A3A2ZMY3"/>
<evidence type="ECO:0000256" key="3">
    <source>
        <dbReference type="SAM" id="MobiDB-lite"/>
    </source>
</evidence>
<evidence type="ECO:0000256" key="1">
    <source>
        <dbReference type="ARBA" id="ARBA00022669"/>
    </source>
</evidence>
<evidence type="ECO:0000259" key="5">
    <source>
        <dbReference type="PROSITE" id="PS51782"/>
    </source>
</evidence>
<feature type="compositionally biased region" description="Low complexity" evidence="3">
    <location>
        <begin position="182"/>
        <end position="195"/>
    </location>
</feature>
<dbReference type="Proteomes" id="UP000266188">
    <property type="component" value="Unassembled WGS sequence"/>
</dbReference>
<organism evidence="6 7">
    <name type="scientific">Aspergillus sclerotialis</name>
    <dbReference type="NCBI Taxonomy" id="2070753"/>
    <lineage>
        <taxon>Eukaryota</taxon>
        <taxon>Fungi</taxon>
        <taxon>Dikarya</taxon>
        <taxon>Ascomycota</taxon>
        <taxon>Pezizomycotina</taxon>
        <taxon>Eurotiomycetes</taxon>
        <taxon>Eurotiomycetidae</taxon>
        <taxon>Eurotiales</taxon>
        <taxon>Aspergillaceae</taxon>
        <taxon>Aspergillus</taxon>
        <taxon>Aspergillus subgen. Polypaecilum</taxon>
    </lineage>
</organism>
<dbReference type="SUPFAM" id="SSF54106">
    <property type="entry name" value="LysM domain"/>
    <property type="match status" value="3"/>
</dbReference>
<dbReference type="GO" id="GO:0008061">
    <property type="term" value="F:chitin binding"/>
    <property type="evidence" value="ECO:0007669"/>
    <property type="project" value="UniProtKB-KW"/>
</dbReference>
<dbReference type="EMBL" id="MVGC01000433">
    <property type="protein sequence ID" value="RJE19225.1"/>
    <property type="molecule type" value="Genomic_DNA"/>
</dbReference>
<dbReference type="InterPro" id="IPR018392">
    <property type="entry name" value="LysM"/>
</dbReference>
<feature type="domain" description="LysM" evidence="5">
    <location>
        <begin position="285"/>
        <end position="331"/>
    </location>
</feature>
<dbReference type="SMART" id="SM00257">
    <property type="entry name" value="LysM"/>
    <property type="match status" value="4"/>
</dbReference>
<keyword evidence="4" id="KW-0732">Signal</keyword>
<dbReference type="PANTHER" id="PTHR34997">
    <property type="entry name" value="AM15"/>
    <property type="match status" value="1"/>
</dbReference>
<name>A0A3A2ZMY3_9EURO</name>
<dbReference type="PROSITE" id="PS51782">
    <property type="entry name" value="LYSM"/>
    <property type="match status" value="4"/>
</dbReference>
<keyword evidence="7" id="KW-1185">Reference proteome</keyword>
<feature type="chain" id="PRO_5017268400" evidence="4">
    <location>
        <begin position="19"/>
        <end position="333"/>
    </location>
</feature>
<dbReference type="InterPro" id="IPR036779">
    <property type="entry name" value="LysM_dom_sf"/>
</dbReference>
<protein>
    <submittedName>
        <fullName evidence="6">LysM domain protein</fullName>
    </submittedName>
</protein>
<evidence type="ECO:0000256" key="4">
    <source>
        <dbReference type="SAM" id="SignalP"/>
    </source>
</evidence>
<dbReference type="STRING" id="2070753.A0A3A2ZMY3"/>
<gene>
    <name evidence="6" type="ORF">PHISCL_08432</name>
</gene>
<comment type="caution">
    <text evidence="6">The sequence shown here is derived from an EMBL/GenBank/DDBJ whole genome shotgun (WGS) entry which is preliminary data.</text>
</comment>
<feature type="domain" description="LysM" evidence="5">
    <location>
        <begin position="207"/>
        <end position="253"/>
    </location>
</feature>
<dbReference type="Pfam" id="PF01476">
    <property type="entry name" value="LysM"/>
    <property type="match status" value="4"/>
</dbReference>
<feature type="signal peptide" evidence="4">
    <location>
        <begin position="1"/>
        <end position="18"/>
    </location>
</feature>
<dbReference type="InterPro" id="IPR052210">
    <property type="entry name" value="LysM1-like"/>
</dbReference>
<dbReference type="OrthoDB" id="5985073at2759"/>
<dbReference type="CDD" id="cd00118">
    <property type="entry name" value="LysM"/>
    <property type="match status" value="4"/>
</dbReference>
<feature type="domain" description="LysM" evidence="5">
    <location>
        <begin position="129"/>
        <end position="175"/>
    </location>
</feature>
<proteinExistence type="predicted"/>
<sequence length="333" mass="36150">MLYIKSTIALGLLPQLLAARSIGHVRRSVECSFSTAANSGDTCESFASDWGISVDTLKSLNPDLDCDNFDESVNYCVMGTVTSGDNSTTTSSTTAPSITKATTSTNSLTTTTSNPHSPTQPGLAENCDKFHKVISGDQCGTIEAQYGITGAQFSKWNPYIDDGCTNLWLDYYVCVHVPGAQTTGPGTTKPTEGPSPTQPGIAENCDEYHKVVSGDQCVTIESKYQISDSQFSKWNPYINDDCTNLWLDYYVCVHVPGASTTSPQPTPTPNGPRPQMPNITKDCKKFHKVQSGEGCYAIEQENNITPDQFLKWNPYVDATCTNLWAGYYVCVGV</sequence>
<feature type="domain" description="LysM" evidence="5">
    <location>
        <begin position="33"/>
        <end position="77"/>
    </location>
</feature>
<evidence type="ECO:0000313" key="6">
    <source>
        <dbReference type="EMBL" id="RJE19225.1"/>
    </source>
</evidence>
<dbReference type="PANTHER" id="PTHR34997:SF18">
    <property type="entry name" value="LYSM DOMAIN-CONTAINING PROTEIN"/>
    <property type="match status" value="1"/>
</dbReference>
<accession>A0A3A2ZMY3</accession>
<evidence type="ECO:0000256" key="2">
    <source>
        <dbReference type="ARBA" id="ARBA00023026"/>
    </source>
</evidence>
<feature type="region of interest" description="Disordered" evidence="3">
    <location>
        <begin position="84"/>
        <end position="121"/>
    </location>
</feature>
<keyword evidence="1" id="KW-0147">Chitin-binding</keyword>
<dbReference type="Gene3D" id="3.10.350.10">
    <property type="entry name" value="LysM domain"/>
    <property type="match status" value="4"/>
</dbReference>
<keyword evidence="2" id="KW-0843">Virulence</keyword>
<feature type="compositionally biased region" description="Low complexity" evidence="3">
    <location>
        <begin position="84"/>
        <end position="119"/>
    </location>
</feature>
<reference evidence="7" key="1">
    <citation type="submission" date="2017-02" db="EMBL/GenBank/DDBJ databases">
        <authorList>
            <person name="Tafer H."/>
            <person name="Lopandic K."/>
        </authorList>
    </citation>
    <scope>NUCLEOTIDE SEQUENCE [LARGE SCALE GENOMIC DNA]</scope>
    <source>
        <strain evidence="7">CBS 366.77</strain>
    </source>
</reference>
<feature type="region of interest" description="Disordered" evidence="3">
    <location>
        <begin position="182"/>
        <end position="202"/>
    </location>
</feature>
<evidence type="ECO:0000313" key="7">
    <source>
        <dbReference type="Proteomes" id="UP000266188"/>
    </source>
</evidence>